<dbReference type="PROSITE" id="PS50082">
    <property type="entry name" value="WD_REPEATS_2"/>
    <property type="match status" value="7"/>
</dbReference>
<keyword evidence="2" id="KW-0677">Repeat</keyword>
<dbReference type="InterPro" id="IPR019775">
    <property type="entry name" value="WD40_repeat_CS"/>
</dbReference>
<reference evidence="6 7" key="1">
    <citation type="submission" date="2020-08" db="EMBL/GenBank/DDBJ databases">
        <title>Genomic Encyclopedia of Type Strains, Phase III (KMG-III): the genomes of soil and plant-associated and newly described type strains.</title>
        <authorList>
            <person name="Whitman W."/>
        </authorList>
    </citation>
    <scope>NUCLEOTIDE SEQUENCE [LARGE SCALE GENOMIC DNA]</scope>
    <source>
        <strain evidence="6 7">SFB5A</strain>
    </source>
</reference>
<dbReference type="PROSITE" id="PS50294">
    <property type="entry name" value="WD_REPEATS_REGION"/>
    <property type="match status" value="2"/>
</dbReference>
<evidence type="ECO:0000256" key="4">
    <source>
        <dbReference type="SAM" id="MobiDB-lite"/>
    </source>
</evidence>
<dbReference type="InterPro" id="IPR001680">
    <property type="entry name" value="WD40_rpt"/>
</dbReference>
<dbReference type="SMART" id="SM00320">
    <property type="entry name" value="WD40"/>
    <property type="match status" value="11"/>
</dbReference>
<feature type="domain" description="Novel STAND NTPase 1" evidence="5">
    <location>
        <begin position="63"/>
        <end position="510"/>
    </location>
</feature>
<dbReference type="SUPFAM" id="SSF50998">
    <property type="entry name" value="Quinoprotein alcohol dehydrogenase-like"/>
    <property type="match status" value="1"/>
</dbReference>
<dbReference type="PANTHER" id="PTHR19879:SF9">
    <property type="entry name" value="TRANSCRIPTION INITIATION FACTOR TFIID SUBUNIT 5"/>
    <property type="match status" value="1"/>
</dbReference>
<evidence type="ECO:0000256" key="1">
    <source>
        <dbReference type="ARBA" id="ARBA00022574"/>
    </source>
</evidence>
<dbReference type="InterPro" id="IPR027417">
    <property type="entry name" value="P-loop_NTPase"/>
</dbReference>
<feature type="compositionally biased region" description="Polar residues" evidence="4">
    <location>
        <begin position="334"/>
        <end position="344"/>
    </location>
</feature>
<organism evidence="6 7">
    <name type="scientific">Streptomyces nymphaeiformis</name>
    <dbReference type="NCBI Taxonomy" id="2663842"/>
    <lineage>
        <taxon>Bacteria</taxon>
        <taxon>Bacillati</taxon>
        <taxon>Actinomycetota</taxon>
        <taxon>Actinomycetes</taxon>
        <taxon>Kitasatosporales</taxon>
        <taxon>Streptomycetaceae</taxon>
        <taxon>Streptomyces</taxon>
    </lineage>
</organism>
<dbReference type="RefSeq" id="WP_184931630.1">
    <property type="nucleotide sequence ID" value="NZ_JACHJY010000007.1"/>
</dbReference>
<dbReference type="Pfam" id="PF00400">
    <property type="entry name" value="WD40"/>
    <property type="match status" value="5"/>
</dbReference>
<feature type="repeat" description="WD" evidence="3">
    <location>
        <begin position="645"/>
        <end position="679"/>
    </location>
</feature>
<dbReference type="SUPFAM" id="SSF52540">
    <property type="entry name" value="P-loop containing nucleoside triphosphate hydrolases"/>
    <property type="match status" value="1"/>
</dbReference>
<protein>
    <submittedName>
        <fullName evidence="6">WD40 repeat protein</fullName>
    </submittedName>
</protein>
<feature type="region of interest" description="Disordered" evidence="4">
    <location>
        <begin position="308"/>
        <end position="345"/>
    </location>
</feature>
<dbReference type="PROSITE" id="PS00678">
    <property type="entry name" value="WD_REPEATS_1"/>
    <property type="match status" value="2"/>
</dbReference>
<sequence>MASDPEDGEPGLHAWGADRSRIFQAARDQYVAERDLHVHYEDGVRRTRRTVRGGGAGDGGQCPYPGLAAFGAEQARWFFGRDRPIAQLLIQVDRRLFTGGPLVVSAPSGAGKSSLLRAGLLPAIRRGALPAAGSADWPQVLITPTAQPMAALAAGLEESTGLSLREAEAAASSAAGSTRLRAALGGAGTGQRRLVVVVDQLEELFTLGAGEREQHAFLDLLAALAEVGPGGQDPDAVVVYGLRSDFHSACAGFPQLRDALRHGQLLLGPMTRDELREAIRFPARDVGLEVEPGLVELLLRDLGADGYGADSGEGTGRRGDPDTSGAPKAETGQHESTAATQLSEASEAGAYEVGRLPYLAHALRATWQQRHGHTLTVDGYRATGGIHQAIATTAEQLFGSLDPKEQQAARTLFLRLVRVGEGTQDTRRRLPRTALEDIGPAPDTVTTVVDAYTRGRLLTQRQDTVEITHEALLRAWPRLRRWIDADRTGLLIRQQLEQAAAEWAGADRDPGLLYRGIRLQAAREWADRPGDADRPSPAAAAFLTASTRGARRSARVRHMVIAGLTALVVIASAAAVVALQQRSTARDQQRVATVRQLVAQADAALETDPRTALRLGIAAHRLHPDAETYAALQRELTTTAYAGRLVGPDSEVDSVAYAPSGRYLAAAFARGGVMIWDMQDPVRPHQLGERLTIPGADGAAAVAFSADDRRLVAADHGGAAAVWDLADPRHPRRTGAVPAADGDRRTNAWLSPDGTVLVRSSEAAPGLQLWDLTDPARPRPYGEPVDDRAAPVDKVAFSRDGTVMATAARTTKEYPVTLWDIRRRQDPRPLGRLAPALPESVSSLALSADGRTLALGGLYGIGMWNVGDPARPRPAGELTRFLLDGRAVFAPRGATLATIGSRDTGLQLWDVRDIDHPQRIDRLTAGQDDRAMAFAPDGRGAASGSGDGVITLWNLERTGHPRAFGPPFVDSTGSYQTGTGFRFIDALALSGDGTMLATGARDGAVALWETGDPARPRRLAALTGHTGREVRAVAFAPDGRTLATADFEGTVILWDLTDRARPRRLAPSLTGLAPGVESLVFSGDGRTLVVSGALGATFWDLRDTGRPRLRAKALDRQNVLNVWRVHDDHVLALVAGSGAASSTRSPLPEPTVTVSDSEGVFLQNASADPSATDAFGDPGDPNGARLWDVTDPSRPRQLGQALLGHEHEVGGAVMSPAGDLLVTSDFQGTAILWNLKDRTHAQRLGEPLTPHNGDHVLSMALTPSADIMATAGADGNVLLWDLGDRTRPRQLGTALAKNLDGAQEVAFSTDGELLATAGSRGDVVLWDLRPTYDVRDHLDRTACLVAGGGLESDEWARYLSTPGYRNTCPN</sequence>
<dbReference type="InterPro" id="IPR049052">
    <property type="entry name" value="nSTAND1"/>
</dbReference>
<keyword evidence="7" id="KW-1185">Reference proteome</keyword>
<evidence type="ECO:0000313" key="6">
    <source>
        <dbReference type="EMBL" id="MBB4983809.1"/>
    </source>
</evidence>
<evidence type="ECO:0000256" key="3">
    <source>
        <dbReference type="PROSITE-ProRule" id="PRU00221"/>
    </source>
</evidence>
<dbReference type="InterPro" id="IPR036322">
    <property type="entry name" value="WD40_repeat_dom_sf"/>
</dbReference>
<dbReference type="PANTHER" id="PTHR19879">
    <property type="entry name" value="TRANSCRIPTION INITIATION FACTOR TFIID"/>
    <property type="match status" value="1"/>
</dbReference>
<evidence type="ECO:0000313" key="7">
    <source>
        <dbReference type="Proteomes" id="UP000582643"/>
    </source>
</evidence>
<comment type="caution">
    <text evidence="6">The sequence shown here is derived from an EMBL/GenBank/DDBJ whole genome shotgun (WGS) entry which is preliminary data.</text>
</comment>
<proteinExistence type="predicted"/>
<feature type="repeat" description="WD" evidence="3">
    <location>
        <begin position="984"/>
        <end position="1009"/>
    </location>
</feature>
<dbReference type="SUPFAM" id="SSF50978">
    <property type="entry name" value="WD40 repeat-like"/>
    <property type="match status" value="1"/>
</dbReference>
<keyword evidence="1 3" id="KW-0853">WD repeat</keyword>
<evidence type="ECO:0000259" key="5">
    <source>
        <dbReference type="Pfam" id="PF20703"/>
    </source>
</evidence>
<feature type="repeat" description="WD" evidence="3">
    <location>
        <begin position="1295"/>
        <end position="1336"/>
    </location>
</feature>
<dbReference type="InterPro" id="IPR011047">
    <property type="entry name" value="Quinoprotein_ADH-like_sf"/>
</dbReference>
<dbReference type="Proteomes" id="UP000582643">
    <property type="component" value="Unassembled WGS sequence"/>
</dbReference>
<feature type="repeat" description="WD" evidence="3">
    <location>
        <begin position="1030"/>
        <end position="1064"/>
    </location>
</feature>
<feature type="repeat" description="WD" evidence="3">
    <location>
        <begin position="1202"/>
        <end position="1243"/>
    </location>
</feature>
<accession>A0A7W7XCM1</accession>
<feature type="repeat" description="WD" evidence="3">
    <location>
        <begin position="931"/>
        <end position="956"/>
    </location>
</feature>
<evidence type="ECO:0000256" key="2">
    <source>
        <dbReference type="ARBA" id="ARBA00022737"/>
    </source>
</evidence>
<dbReference type="InterPro" id="IPR015943">
    <property type="entry name" value="WD40/YVTN_repeat-like_dom_sf"/>
</dbReference>
<dbReference type="EMBL" id="JACHJY010000007">
    <property type="protein sequence ID" value="MBB4983809.1"/>
    <property type="molecule type" value="Genomic_DNA"/>
</dbReference>
<feature type="repeat" description="WD" evidence="3">
    <location>
        <begin position="1249"/>
        <end position="1290"/>
    </location>
</feature>
<dbReference type="Gene3D" id="2.130.10.10">
    <property type="entry name" value="YVTN repeat-like/Quinoprotein amine dehydrogenase"/>
    <property type="match status" value="4"/>
</dbReference>
<name>A0A7W7XCM1_9ACTN</name>
<dbReference type="Pfam" id="PF20703">
    <property type="entry name" value="nSTAND1"/>
    <property type="match status" value="1"/>
</dbReference>
<gene>
    <name evidence="6" type="ORF">GGE06_004755</name>
</gene>